<keyword evidence="3" id="KW-1185">Reference proteome</keyword>
<organism evidence="2 3">
    <name type="scientific">Gordonia rubripertincta NBRC 101908</name>
    <dbReference type="NCBI Taxonomy" id="1077975"/>
    <lineage>
        <taxon>Bacteria</taxon>
        <taxon>Bacillati</taxon>
        <taxon>Actinomycetota</taxon>
        <taxon>Actinomycetes</taxon>
        <taxon>Mycobacteriales</taxon>
        <taxon>Gordoniaceae</taxon>
        <taxon>Gordonia</taxon>
    </lineage>
</organism>
<comment type="caution">
    <text evidence="2">The sequence shown here is derived from an EMBL/GenBank/DDBJ whole genome shotgun (WGS) entry which is preliminary data.</text>
</comment>
<protein>
    <recommendedName>
        <fullName evidence="4">Transposase</fullName>
    </recommendedName>
</protein>
<proteinExistence type="predicted"/>
<feature type="compositionally biased region" description="Polar residues" evidence="1">
    <location>
        <begin position="122"/>
        <end position="135"/>
    </location>
</feature>
<name>A0ABQ0HRD8_GORRU</name>
<evidence type="ECO:0000313" key="3">
    <source>
        <dbReference type="Proteomes" id="UP000010744"/>
    </source>
</evidence>
<evidence type="ECO:0000313" key="2">
    <source>
        <dbReference type="EMBL" id="GAB84827.1"/>
    </source>
</evidence>
<accession>A0ABQ0HRD8</accession>
<reference evidence="2 3" key="1">
    <citation type="submission" date="2012-08" db="EMBL/GenBank/DDBJ databases">
        <title>Whole genome shotgun sequence of Gordonia rubripertincta NBRC 101908.</title>
        <authorList>
            <person name="Takarada H."/>
            <person name="Hosoyama A."/>
            <person name="Tsuchikane K."/>
            <person name="Katsumata H."/>
            <person name="Baba S."/>
            <person name="Ohji S."/>
            <person name="Yamazaki S."/>
            <person name="Fujita N."/>
        </authorList>
    </citation>
    <scope>NUCLEOTIDE SEQUENCE [LARGE SCALE GENOMIC DNA]</scope>
    <source>
        <strain evidence="2 3">NBRC 101908</strain>
    </source>
</reference>
<feature type="region of interest" description="Disordered" evidence="1">
    <location>
        <begin position="119"/>
        <end position="193"/>
    </location>
</feature>
<dbReference type="EMBL" id="BAHB01000048">
    <property type="protein sequence ID" value="GAB84827.1"/>
    <property type="molecule type" value="Genomic_DNA"/>
</dbReference>
<evidence type="ECO:0008006" key="4">
    <source>
        <dbReference type="Google" id="ProtNLM"/>
    </source>
</evidence>
<gene>
    <name evidence="2" type="ORF">GORBP_048_00060</name>
</gene>
<dbReference type="Proteomes" id="UP000010744">
    <property type="component" value="Unassembled WGS sequence"/>
</dbReference>
<evidence type="ECO:0000256" key="1">
    <source>
        <dbReference type="SAM" id="MobiDB-lite"/>
    </source>
</evidence>
<sequence length="193" mass="20675">MIRITALTAALRARTLDTEIADKTYRPDECGPADRTAPWCRSLAPRRTLPRVSGVRRCGGLAELDHGMKNAGARADGPQPGHPRSWVWGETPTARSGIGGRNPTGSSLYPVPRLSKLAPVNSVGSDQTGSTTPDPLTSGRWCPTLAAQRRTPRRASRRESGVTGYGIGTRYRGGPKPPIQRLPATGMGDRGDR</sequence>